<organism evidence="6 7">
    <name type="scientific">Fusarium oxysporum f. sp. conglutinans</name>
    <dbReference type="NCBI Taxonomy" id="100902"/>
    <lineage>
        <taxon>Eukaryota</taxon>
        <taxon>Fungi</taxon>
        <taxon>Dikarya</taxon>
        <taxon>Ascomycota</taxon>
        <taxon>Pezizomycotina</taxon>
        <taxon>Sordariomycetes</taxon>
        <taxon>Hypocreomycetidae</taxon>
        <taxon>Hypocreales</taxon>
        <taxon>Nectriaceae</taxon>
        <taxon>Fusarium</taxon>
        <taxon>Fusarium oxysporum species complex</taxon>
    </lineage>
</organism>
<dbReference type="Proteomes" id="UP000593570">
    <property type="component" value="Unassembled WGS sequence"/>
</dbReference>
<sequence length="417" mass="46896">MDPIFSQYSLALSCPSTTTSFSSTSSTYCPFTPTSRRSTSHEFGNMEFDGHCNSVPHRAELTPPSSTMGKSMLGPVKPEPEHISFSDSLPNTPMKQEQLSFEYEHTMEINMAHHGPMGSLTSSNSFGMSSYSADAAMVPASFMMTPTQSISGSEAVETGLPWSCANGSPLSFFPERQLSRDFDTFDMDCDSQSPLGYHLHDRNSPNRMYAQRKLMMYEIQQKSAGLQRAQIQSSRKGSIKHNSAQVDVVRRAMCKCDYPGCHKAFRRNEHLKRHKQTFHGEGPNRFSCEFCGKDQFNRQDNLNNHRKLHARPNSRNRGVEFIPAAVPVIEQEERSRKRRALSRFKIAEKRGSEDSQIADRRLDYVFIPVNNLFASGEYGILRGPKQSLEDEEFDGAGKLGHCGIEDSITRSLNMTTL</sequence>
<dbReference type="Gene3D" id="3.30.160.60">
    <property type="entry name" value="Classic Zinc Finger"/>
    <property type="match status" value="2"/>
</dbReference>
<reference evidence="6" key="1">
    <citation type="journal article" date="2020" name="bioRxiv">
        <title>A chromosome-scale genome assembly for the Fusarium oxysporum strain Fo5176 to establish a model Arabidopsis-fungal pathosystem.</title>
        <authorList>
            <person name="Fokkens L."/>
            <person name="Guo L."/>
            <person name="Dora S."/>
            <person name="Wang B."/>
            <person name="Ye K."/>
            <person name="Sanchez-Rodriguez C."/>
            <person name="Croll D."/>
        </authorList>
    </citation>
    <scope>NUCLEOTIDE SEQUENCE [LARGE SCALE GENOMIC DNA]</scope>
    <source>
        <strain evidence="6">Fo5176</strain>
    </source>
</reference>
<dbReference type="AlphaFoldDB" id="A0A8H6LBI9"/>
<evidence type="ECO:0000256" key="4">
    <source>
        <dbReference type="PROSITE-ProRule" id="PRU00042"/>
    </source>
</evidence>
<dbReference type="GO" id="GO:0000978">
    <property type="term" value="F:RNA polymerase II cis-regulatory region sequence-specific DNA binding"/>
    <property type="evidence" value="ECO:0007669"/>
    <property type="project" value="TreeGrafter"/>
</dbReference>
<proteinExistence type="predicted"/>
<name>A0A8H6LBI9_FUSOX</name>
<dbReference type="PANTHER" id="PTHR23235:SF120">
    <property type="entry name" value="KRUPPEL-LIKE FACTOR 15"/>
    <property type="match status" value="1"/>
</dbReference>
<keyword evidence="2 4" id="KW-0863">Zinc-finger</keyword>
<evidence type="ECO:0000256" key="1">
    <source>
        <dbReference type="ARBA" id="ARBA00022723"/>
    </source>
</evidence>
<dbReference type="EMBL" id="JACDXP010000016">
    <property type="protein sequence ID" value="KAF6514202.1"/>
    <property type="molecule type" value="Genomic_DNA"/>
</dbReference>
<evidence type="ECO:0000256" key="2">
    <source>
        <dbReference type="ARBA" id="ARBA00022771"/>
    </source>
</evidence>
<dbReference type="InterPro" id="IPR036236">
    <property type="entry name" value="Znf_C2H2_sf"/>
</dbReference>
<comment type="caution">
    <text evidence="6">The sequence shown here is derived from an EMBL/GenBank/DDBJ whole genome shotgun (WGS) entry which is preliminary data.</text>
</comment>
<dbReference type="PANTHER" id="PTHR23235">
    <property type="entry name" value="KRUEPPEL-LIKE TRANSCRIPTION FACTOR"/>
    <property type="match status" value="1"/>
</dbReference>
<dbReference type="SMART" id="SM00355">
    <property type="entry name" value="ZnF_C2H2"/>
    <property type="match status" value="2"/>
</dbReference>
<keyword evidence="1" id="KW-0479">Metal-binding</keyword>
<dbReference type="GO" id="GO:0000981">
    <property type="term" value="F:DNA-binding transcription factor activity, RNA polymerase II-specific"/>
    <property type="evidence" value="ECO:0007669"/>
    <property type="project" value="TreeGrafter"/>
</dbReference>
<dbReference type="PROSITE" id="PS50157">
    <property type="entry name" value="ZINC_FINGER_C2H2_2"/>
    <property type="match status" value="1"/>
</dbReference>
<evidence type="ECO:0000313" key="6">
    <source>
        <dbReference type="EMBL" id="KAF6514202.1"/>
    </source>
</evidence>
<evidence type="ECO:0000259" key="5">
    <source>
        <dbReference type="PROSITE" id="PS50157"/>
    </source>
</evidence>
<accession>A0A8H6LBI9</accession>
<dbReference type="SUPFAM" id="SSF57667">
    <property type="entry name" value="beta-beta-alpha zinc fingers"/>
    <property type="match status" value="1"/>
</dbReference>
<evidence type="ECO:0000313" key="7">
    <source>
        <dbReference type="Proteomes" id="UP000593570"/>
    </source>
</evidence>
<evidence type="ECO:0000256" key="3">
    <source>
        <dbReference type="ARBA" id="ARBA00022833"/>
    </source>
</evidence>
<feature type="domain" description="C2H2-type" evidence="5">
    <location>
        <begin position="254"/>
        <end position="283"/>
    </location>
</feature>
<protein>
    <recommendedName>
        <fullName evidence="5">C2H2-type domain-containing protein</fullName>
    </recommendedName>
</protein>
<dbReference type="InterPro" id="IPR013087">
    <property type="entry name" value="Znf_C2H2_type"/>
</dbReference>
<dbReference type="GO" id="GO:0008270">
    <property type="term" value="F:zinc ion binding"/>
    <property type="evidence" value="ECO:0007669"/>
    <property type="project" value="UniProtKB-KW"/>
</dbReference>
<dbReference type="PROSITE" id="PS00028">
    <property type="entry name" value="ZINC_FINGER_C2H2_1"/>
    <property type="match status" value="1"/>
</dbReference>
<gene>
    <name evidence="6" type="ORF">HZS61_006458</name>
</gene>
<keyword evidence="3" id="KW-0862">Zinc</keyword>